<evidence type="ECO:0000313" key="2">
    <source>
        <dbReference type="Proteomes" id="UP001253193"/>
    </source>
</evidence>
<reference evidence="1" key="1">
    <citation type="submission" date="2023-06" db="EMBL/GenBank/DDBJ databases">
        <title>Genomic Diversity of Vibrio spp. and Metagenomic Analysis of Pathogens in Florida Gulf Coastal Waters Following Hurricane Ian.</title>
        <authorList>
            <person name="Brumfield K.D."/>
        </authorList>
    </citation>
    <scope>NUCLEOTIDE SEQUENCE</scope>
    <source>
        <strain evidence="1">WBS2B-138</strain>
    </source>
</reference>
<protein>
    <submittedName>
        <fullName evidence="1">Uncharacterized protein</fullName>
    </submittedName>
</protein>
<name>A0AAW8Q0V8_VIBPH</name>
<comment type="caution">
    <text evidence="1">The sequence shown here is derived from an EMBL/GenBank/DDBJ whole genome shotgun (WGS) entry which is preliminary data.</text>
</comment>
<dbReference type="RefSeq" id="WP_311020180.1">
    <property type="nucleotide sequence ID" value="NZ_JAUHGG010000003.1"/>
</dbReference>
<dbReference type="EMBL" id="JAUHGG010000003">
    <property type="protein sequence ID" value="MDS1821305.1"/>
    <property type="molecule type" value="Genomic_DNA"/>
</dbReference>
<dbReference type="Proteomes" id="UP001253193">
    <property type="component" value="Unassembled WGS sequence"/>
</dbReference>
<accession>A0AAW8Q0V8</accession>
<proteinExistence type="predicted"/>
<evidence type="ECO:0000313" key="1">
    <source>
        <dbReference type="EMBL" id="MDS1821305.1"/>
    </source>
</evidence>
<dbReference type="AlphaFoldDB" id="A0AAW8Q0V8"/>
<sequence length="84" mass="9558">MSYKPPEGNEPSVFVYVPFLNTETNRFQGKIHLAKSDNGEVFCGNNKLLFEINQVGLDWVTQADPNSELCQRCKSLAEKHLSRK</sequence>
<gene>
    <name evidence="1" type="ORF">QX249_11575</name>
</gene>
<organism evidence="1 2">
    <name type="scientific">Vibrio parahaemolyticus</name>
    <dbReference type="NCBI Taxonomy" id="670"/>
    <lineage>
        <taxon>Bacteria</taxon>
        <taxon>Pseudomonadati</taxon>
        <taxon>Pseudomonadota</taxon>
        <taxon>Gammaproteobacteria</taxon>
        <taxon>Vibrionales</taxon>
        <taxon>Vibrionaceae</taxon>
        <taxon>Vibrio</taxon>
    </lineage>
</organism>